<evidence type="ECO:0000313" key="7">
    <source>
        <dbReference type="EMBL" id="QIS14162.1"/>
    </source>
</evidence>
<keyword evidence="4 5" id="KW-0274">FAD</keyword>
<dbReference type="PROSITE" id="PS00624">
    <property type="entry name" value="GMC_OXRED_2"/>
    <property type="match status" value="1"/>
</dbReference>
<dbReference type="SUPFAM" id="SSF54373">
    <property type="entry name" value="FAD-linked reductases, C-terminal domain"/>
    <property type="match status" value="1"/>
</dbReference>
<dbReference type="AlphaFoldDB" id="A0A6G9YLU1"/>
<dbReference type="KEGG" id="nah:F5544_31615"/>
<evidence type="ECO:0000256" key="1">
    <source>
        <dbReference type="ARBA" id="ARBA00001974"/>
    </source>
</evidence>
<comment type="similarity">
    <text evidence="2">Belongs to the GMC oxidoreductase family.</text>
</comment>
<dbReference type="Gene3D" id="3.30.410.40">
    <property type="match status" value="1"/>
</dbReference>
<sequence length="488" mass="51391">MTGYDVIIIGAGSAGGVLADRLSEKLDRSVLLLEAGPDFGSTASELPIELTDITDLTETPYDWGYLSEPDLCDRRIPLAAGRVVGGSSATNNAMALRGRPSDYDSWAEFGNPGFGFADVLPYFRAVERDLDFADEWHGGSGAVTITRPGRDEWTPVQRAFADACVAAGYTAIDDHNAPHAQGIGPIPFNQLDGVRQSTALTYLAAARTRPNLTVRGGVRVERILLDGTRATGVLLAEPEETLYADRVVLAAGAYGSPLLLLRSGIGPAAELGESGIETAVDLPGVGRNLQDHPLLRLPFTTTLADATPPLQNLLTCAVHDRDPELQVFPAGPATLEGKSLCHMVIGLIAPSSRGAVRLRAGGPAITPGLLDHPDDLARMVTGVRLAREIAATEPLARMLTPCATDGDLETMVRAETASYQHPVGTCRMGPDDDPSAVTDTRGAVRGIDGLHVVDASTMPAIPRANTNLTTLMLAEKFAATLAYATSSG</sequence>
<reference evidence="7 8" key="1">
    <citation type="journal article" date="2019" name="ACS Chem. Biol.">
        <title>Identification and Mobilization of a Cryptic Antibiotic Biosynthesis Gene Locus from a Human-Pathogenic Nocardia Isolate.</title>
        <authorList>
            <person name="Herisse M."/>
            <person name="Ishida K."/>
            <person name="Porter J.L."/>
            <person name="Howden B."/>
            <person name="Hertweck C."/>
            <person name="Stinear T.P."/>
            <person name="Pidot S.J."/>
        </authorList>
    </citation>
    <scope>NUCLEOTIDE SEQUENCE [LARGE SCALE GENOMIC DNA]</scope>
    <source>
        <strain evidence="7 8">AUSMDU00012717</strain>
    </source>
</reference>
<dbReference type="GO" id="GO:0019285">
    <property type="term" value="P:glycine betaine biosynthetic process from choline"/>
    <property type="evidence" value="ECO:0007669"/>
    <property type="project" value="TreeGrafter"/>
</dbReference>
<evidence type="ECO:0000259" key="6">
    <source>
        <dbReference type="PROSITE" id="PS00624"/>
    </source>
</evidence>
<protein>
    <recommendedName>
        <fullName evidence="6">Glucose-methanol-choline oxidoreductase N-terminal domain-containing protein</fullName>
    </recommendedName>
</protein>
<evidence type="ECO:0000256" key="2">
    <source>
        <dbReference type="ARBA" id="ARBA00010790"/>
    </source>
</evidence>
<feature type="binding site" evidence="5">
    <location>
        <position position="220"/>
    </location>
    <ligand>
        <name>FAD</name>
        <dbReference type="ChEBI" id="CHEBI:57692"/>
    </ligand>
</feature>
<dbReference type="InterPro" id="IPR012132">
    <property type="entry name" value="GMC_OxRdtase"/>
</dbReference>
<dbReference type="GO" id="GO:0008812">
    <property type="term" value="F:choline dehydrogenase activity"/>
    <property type="evidence" value="ECO:0007669"/>
    <property type="project" value="TreeGrafter"/>
</dbReference>
<evidence type="ECO:0000313" key="8">
    <source>
        <dbReference type="Proteomes" id="UP000503540"/>
    </source>
</evidence>
<dbReference type="GO" id="GO:0050660">
    <property type="term" value="F:flavin adenine dinucleotide binding"/>
    <property type="evidence" value="ECO:0007669"/>
    <property type="project" value="InterPro"/>
</dbReference>
<keyword evidence="8" id="KW-1185">Reference proteome</keyword>
<dbReference type="InterPro" id="IPR007867">
    <property type="entry name" value="GMC_OxRtase_C"/>
</dbReference>
<name>A0A6G9YLU1_9NOCA</name>
<dbReference type="InterPro" id="IPR036188">
    <property type="entry name" value="FAD/NAD-bd_sf"/>
</dbReference>
<dbReference type="SUPFAM" id="SSF51905">
    <property type="entry name" value="FAD/NAD(P)-binding domain"/>
    <property type="match status" value="1"/>
</dbReference>
<comment type="cofactor">
    <cofactor evidence="1 5">
        <name>FAD</name>
        <dbReference type="ChEBI" id="CHEBI:57692"/>
    </cofactor>
</comment>
<feature type="domain" description="Glucose-methanol-choline oxidoreductase N-terminal" evidence="6">
    <location>
        <begin position="252"/>
        <end position="266"/>
    </location>
</feature>
<dbReference type="GO" id="GO:0016020">
    <property type="term" value="C:membrane"/>
    <property type="evidence" value="ECO:0007669"/>
    <property type="project" value="TreeGrafter"/>
</dbReference>
<gene>
    <name evidence="7" type="ORF">F5544_31615</name>
</gene>
<accession>A0A6G9YLU1</accession>
<dbReference type="Gene3D" id="3.50.50.60">
    <property type="entry name" value="FAD/NAD(P)-binding domain"/>
    <property type="match status" value="1"/>
</dbReference>
<dbReference type="PIRSF" id="PIRSF000137">
    <property type="entry name" value="Alcohol_oxidase"/>
    <property type="match status" value="1"/>
</dbReference>
<organism evidence="7 8">
    <name type="scientific">Nocardia arthritidis</name>
    <dbReference type="NCBI Taxonomy" id="228602"/>
    <lineage>
        <taxon>Bacteria</taxon>
        <taxon>Bacillati</taxon>
        <taxon>Actinomycetota</taxon>
        <taxon>Actinomycetes</taxon>
        <taxon>Mycobacteriales</taxon>
        <taxon>Nocardiaceae</taxon>
        <taxon>Nocardia</taxon>
    </lineage>
</organism>
<evidence type="ECO:0000256" key="5">
    <source>
        <dbReference type="PIRSR" id="PIRSR000137-2"/>
    </source>
</evidence>
<dbReference type="Pfam" id="PF00732">
    <property type="entry name" value="GMC_oxred_N"/>
    <property type="match status" value="1"/>
</dbReference>
<dbReference type="PANTHER" id="PTHR11552:SF147">
    <property type="entry name" value="CHOLINE DEHYDROGENASE, MITOCHONDRIAL"/>
    <property type="match status" value="1"/>
</dbReference>
<evidence type="ECO:0000256" key="3">
    <source>
        <dbReference type="ARBA" id="ARBA00022630"/>
    </source>
</evidence>
<dbReference type="PANTHER" id="PTHR11552">
    <property type="entry name" value="GLUCOSE-METHANOL-CHOLINE GMC OXIDOREDUCTASE"/>
    <property type="match status" value="1"/>
</dbReference>
<keyword evidence="3" id="KW-0285">Flavoprotein</keyword>
<proteinExistence type="inferred from homology"/>
<evidence type="ECO:0000256" key="4">
    <source>
        <dbReference type="ARBA" id="ARBA00022827"/>
    </source>
</evidence>
<dbReference type="InterPro" id="IPR000172">
    <property type="entry name" value="GMC_OxRdtase_N"/>
</dbReference>
<dbReference type="Pfam" id="PF05199">
    <property type="entry name" value="GMC_oxred_C"/>
    <property type="match status" value="1"/>
</dbReference>
<feature type="binding site" evidence="5">
    <location>
        <position position="83"/>
    </location>
    <ligand>
        <name>FAD</name>
        <dbReference type="ChEBI" id="CHEBI:57692"/>
    </ligand>
</feature>
<feature type="binding site" evidence="5">
    <location>
        <position position="419"/>
    </location>
    <ligand>
        <name>substrate</name>
    </ligand>
</feature>
<dbReference type="Proteomes" id="UP000503540">
    <property type="component" value="Chromosome"/>
</dbReference>
<dbReference type="RefSeq" id="WP_167476608.1">
    <property type="nucleotide sequence ID" value="NZ_CP046172.1"/>
</dbReference>
<dbReference type="EMBL" id="CP046172">
    <property type="protein sequence ID" value="QIS14162.1"/>
    <property type="molecule type" value="Genomic_DNA"/>
</dbReference>